<name>A0A0A9HQP5_ARUDO</name>
<dbReference type="AlphaFoldDB" id="A0A0A9HQP5"/>
<proteinExistence type="predicted"/>
<reference evidence="1" key="1">
    <citation type="submission" date="2014-09" db="EMBL/GenBank/DDBJ databases">
        <authorList>
            <person name="Magalhaes I.L.F."/>
            <person name="Oliveira U."/>
            <person name="Santos F.R."/>
            <person name="Vidigal T.H.D.A."/>
            <person name="Brescovit A.D."/>
            <person name="Santos A.J."/>
        </authorList>
    </citation>
    <scope>NUCLEOTIDE SEQUENCE</scope>
    <source>
        <tissue evidence="1">Shoot tissue taken approximately 20 cm above the soil surface</tissue>
    </source>
</reference>
<organism evidence="1">
    <name type="scientific">Arundo donax</name>
    <name type="common">Giant reed</name>
    <name type="synonym">Donax arundinaceus</name>
    <dbReference type="NCBI Taxonomy" id="35708"/>
    <lineage>
        <taxon>Eukaryota</taxon>
        <taxon>Viridiplantae</taxon>
        <taxon>Streptophyta</taxon>
        <taxon>Embryophyta</taxon>
        <taxon>Tracheophyta</taxon>
        <taxon>Spermatophyta</taxon>
        <taxon>Magnoliopsida</taxon>
        <taxon>Liliopsida</taxon>
        <taxon>Poales</taxon>
        <taxon>Poaceae</taxon>
        <taxon>PACMAD clade</taxon>
        <taxon>Arundinoideae</taxon>
        <taxon>Arundineae</taxon>
        <taxon>Arundo</taxon>
    </lineage>
</organism>
<reference evidence="1" key="2">
    <citation type="journal article" date="2015" name="Data Brief">
        <title>Shoot transcriptome of the giant reed, Arundo donax.</title>
        <authorList>
            <person name="Barrero R.A."/>
            <person name="Guerrero F.D."/>
            <person name="Moolhuijzen P."/>
            <person name="Goolsby J.A."/>
            <person name="Tidwell J."/>
            <person name="Bellgard S.E."/>
            <person name="Bellgard M.I."/>
        </authorList>
    </citation>
    <scope>NUCLEOTIDE SEQUENCE</scope>
    <source>
        <tissue evidence="1">Shoot tissue taken approximately 20 cm above the soil surface</tissue>
    </source>
</reference>
<evidence type="ECO:0000313" key="1">
    <source>
        <dbReference type="EMBL" id="JAE39047.1"/>
    </source>
</evidence>
<sequence>MRPGRRRSSLRRKGATSRWSWSCSGTLTPRGWSRRTGLGTTRCTSQREKAIMLLCRKCYFTIGCLPKHLALQIPLRLYQQL</sequence>
<dbReference type="EMBL" id="GBRH01158849">
    <property type="protein sequence ID" value="JAE39047.1"/>
    <property type="molecule type" value="Transcribed_RNA"/>
</dbReference>
<accession>A0A0A9HQP5</accession>
<protein>
    <submittedName>
        <fullName evidence="1">Uncharacterized protein</fullName>
    </submittedName>
</protein>